<protein>
    <submittedName>
        <fullName evidence="2">Uncharacterized protein</fullName>
    </submittedName>
</protein>
<keyword evidence="3" id="KW-1185">Reference proteome</keyword>
<dbReference type="OMA" id="ETIMLLC"/>
<keyword evidence="1" id="KW-0812">Transmembrane</keyword>
<organism evidence="2 3">
    <name type="scientific">Papaver somniferum</name>
    <name type="common">Opium poppy</name>
    <dbReference type="NCBI Taxonomy" id="3469"/>
    <lineage>
        <taxon>Eukaryota</taxon>
        <taxon>Viridiplantae</taxon>
        <taxon>Streptophyta</taxon>
        <taxon>Embryophyta</taxon>
        <taxon>Tracheophyta</taxon>
        <taxon>Spermatophyta</taxon>
        <taxon>Magnoliopsida</taxon>
        <taxon>Ranunculales</taxon>
        <taxon>Papaveraceae</taxon>
        <taxon>Papaveroideae</taxon>
        <taxon>Papaver</taxon>
    </lineage>
</organism>
<sequence length="274" mass="30953">MKSNNSCLQFSTTNRSIKFRRYFKSTVLDISGSAKISQISTFSLPVNSHNLTFKHISRASPEEIPGELHDDSKFVPLNAEDLQYGPPVSAYFNVRFPMRIKLQIIAFLLWALLLLGFAAEETGLIQQFLKAIGGEFLKVNNKFHSTWNYHHQTLSRYLPSISRMGFASDLKFSVIIGFHCTEDMITRSLWEAINTEQPNLEEVQIAKSVPRVCFLSGLTGEEMMMLIEEFPEIGLEPVVFAALVPNSADKLLQEVVEEVIGDHEMMIAQQSDST</sequence>
<dbReference type="Pfam" id="PF12646">
    <property type="entry name" value="DUF3783"/>
    <property type="match status" value="1"/>
</dbReference>
<evidence type="ECO:0000256" key="1">
    <source>
        <dbReference type="SAM" id="Phobius"/>
    </source>
</evidence>
<proteinExistence type="predicted"/>
<accession>A0A4Y7KXV5</accession>
<name>A0A4Y7KXV5_PAPSO</name>
<gene>
    <name evidence="2" type="ORF">C5167_001195</name>
</gene>
<reference evidence="2 3" key="1">
    <citation type="journal article" date="2018" name="Science">
        <title>The opium poppy genome and morphinan production.</title>
        <authorList>
            <person name="Guo L."/>
            <person name="Winzer T."/>
            <person name="Yang X."/>
            <person name="Li Y."/>
            <person name="Ning Z."/>
            <person name="He Z."/>
            <person name="Teodor R."/>
            <person name="Lu Y."/>
            <person name="Bowser T.A."/>
            <person name="Graham I.A."/>
            <person name="Ye K."/>
        </authorList>
    </citation>
    <scope>NUCLEOTIDE SEQUENCE [LARGE SCALE GENOMIC DNA]</scope>
    <source>
        <strain evidence="3">cv. HN1</strain>
        <tissue evidence="2">Leaves</tissue>
    </source>
</reference>
<dbReference type="InterPro" id="IPR016621">
    <property type="entry name" value="UCP014543"/>
</dbReference>
<dbReference type="Proteomes" id="UP000316621">
    <property type="component" value="Chromosome 9"/>
</dbReference>
<keyword evidence="1" id="KW-1133">Transmembrane helix</keyword>
<dbReference type="PANTHER" id="PTHR35732">
    <property type="entry name" value="OS10G0545100 PROTEIN"/>
    <property type="match status" value="1"/>
</dbReference>
<dbReference type="AlphaFoldDB" id="A0A4Y7KXV5"/>
<dbReference type="EMBL" id="CM010723">
    <property type="protein sequence ID" value="RZC77018.1"/>
    <property type="molecule type" value="Genomic_DNA"/>
</dbReference>
<evidence type="ECO:0000313" key="3">
    <source>
        <dbReference type="Proteomes" id="UP000316621"/>
    </source>
</evidence>
<evidence type="ECO:0000313" key="2">
    <source>
        <dbReference type="EMBL" id="RZC77018.1"/>
    </source>
</evidence>
<dbReference type="PANTHER" id="PTHR35732:SF1">
    <property type="entry name" value="OS10G0545100 PROTEIN"/>
    <property type="match status" value="1"/>
</dbReference>
<feature type="transmembrane region" description="Helical" evidence="1">
    <location>
        <begin position="102"/>
        <end position="119"/>
    </location>
</feature>
<dbReference type="Gramene" id="RZC77018">
    <property type="protein sequence ID" value="RZC77018"/>
    <property type="gene ID" value="C5167_001195"/>
</dbReference>
<keyword evidence="1" id="KW-0472">Membrane</keyword>